<proteinExistence type="predicted"/>
<accession>A0A059CUR7</accession>
<reference evidence="1" key="1">
    <citation type="submission" date="2013-07" db="EMBL/GenBank/DDBJ databases">
        <title>The genome of Eucalyptus grandis.</title>
        <authorList>
            <person name="Schmutz J."/>
            <person name="Hayes R."/>
            <person name="Myburg A."/>
            <person name="Tuskan G."/>
            <person name="Grattapaglia D."/>
            <person name="Rokhsar D.S."/>
        </authorList>
    </citation>
    <scope>NUCLEOTIDE SEQUENCE</scope>
    <source>
        <tissue evidence="1">Leaf extractions</tissue>
    </source>
</reference>
<dbReference type="EMBL" id="KK198755">
    <property type="protein sequence ID" value="KCW82122.1"/>
    <property type="molecule type" value="Genomic_DNA"/>
</dbReference>
<dbReference type="Gramene" id="KCW82122">
    <property type="protein sequence ID" value="KCW82122"/>
    <property type="gene ID" value="EUGRSUZ_C03503"/>
</dbReference>
<dbReference type="AlphaFoldDB" id="A0A059CUR7"/>
<organism evidence="1">
    <name type="scientific">Eucalyptus grandis</name>
    <name type="common">Flooded gum</name>
    <dbReference type="NCBI Taxonomy" id="71139"/>
    <lineage>
        <taxon>Eukaryota</taxon>
        <taxon>Viridiplantae</taxon>
        <taxon>Streptophyta</taxon>
        <taxon>Embryophyta</taxon>
        <taxon>Tracheophyta</taxon>
        <taxon>Spermatophyta</taxon>
        <taxon>Magnoliopsida</taxon>
        <taxon>eudicotyledons</taxon>
        <taxon>Gunneridae</taxon>
        <taxon>Pentapetalae</taxon>
        <taxon>rosids</taxon>
        <taxon>malvids</taxon>
        <taxon>Myrtales</taxon>
        <taxon>Myrtaceae</taxon>
        <taxon>Myrtoideae</taxon>
        <taxon>Eucalypteae</taxon>
        <taxon>Eucalyptus</taxon>
    </lineage>
</organism>
<dbReference type="InParanoid" id="A0A059CUR7"/>
<evidence type="ECO:0000313" key="1">
    <source>
        <dbReference type="EMBL" id="KCW82122.1"/>
    </source>
</evidence>
<name>A0A059CUR7_EUCGR</name>
<sequence length="71" mass="8352">MMPLLFVSPSFVTYKRSITSSLKLITRIFPLIREHCPKNHLIRTNYFYVYLVYKLKLQLTVLQSNFIKGGA</sequence>
<gene>
    <name evidence="1" type="ORF">EUGRSUZ_C03503</name>
</gene>
<protein>
    <submittedName>
        <fullName evidence="1">Uncharacterized protein</fullName>
    </submittedName>
</protein>